<sequence length="290" mass="32378">MIIDSFMGLASLIISILGLVKDGVYEQGTVEMKIWAGQDRGHGGFLPSVQIRDTAGDIQGDHNSGNTWLEYNEMKTFPVKMRKNSEPKIIQIHAQNAWSFQDFSCIAAIGWTPSNSLPPVNEPNKRRGVIPGDLVTFCGGAWDYSGQESHYAELRCAWVGMRSHISGTIRTLVINTDIISDRNSPNLDGDRETYCYWGTSMEFSQLTGPPRNAGLRQARIEHNEDFGNRVRIHKSLSAIQLCDDPMSWGSSFYSIDEGILCDMSTKTKIPICKEGQDSRVGQCFEYNKPS</sequence>
<feature type="chain" id="PRO_5040403655" evidence="1">
    <location>
        <begin position="19"/>
        <end position="290"/>
    </location>
</feature>
<keyword evidence="3" id="KW-1185">Reference proteome</keyword>
<dbReference type="Proteomes" id="UP000726737">
    <property type="component" value="Unassembled WGS sequence"/>
</dbReference>
<feature type="non-terminal residue" evidence="2">
    <location>
        <position position="290"/>
    </location>
</feature>
<evidence type="ECO:0000313" key="2">
    <source>
        <dbReference type="EMBL" id="KAG0247474.1"/>
    </source>
</evidence>
<evidence type="ECO:0000256" key="1">
    <source>
        <dbReference type="SAM" id="SignalP"/>
    </source>
</evidence>
<accession>A0A9P6PGK0</accession>
<proteinExistence type="predicted"/>
<comment type="caution">
    <text evidence="2">The sequence shown here is derived from an EMBL/GenBank/DDBJ whole genome shotgun (WGS) entry which is preliminary data.</text>
</comment>
<dbReference type="AlphaFoldDB" id="A0A9P6PGK0"/>
<keyword evidence="1" id="KW-0732">Signal</keyword>
<dbReference type="EMBL" id="JAAAJA010001373">
    <property type="protein sequence ID" value="KAG0247474.1"/>
    <property type="molecule type" value="Genomic_DNA"/>
</dbReference>
<evidence type="ECO:0000313" key="3">
    <source>
        <dbReference type="Proteomes" id="UP000726737"/>
    </source>
</evidence>
<reference evidence="2" key="1">
    <citation type="journal article" date="2020" name="Fungal Divers.">
        <title>Resolving the Mortierellaceae phylogeny through synthesis of multi-gene phylogenetics and phylogenomics.</title>
        <authorList>
            <person name="Vandepol N."/>
            <person name="Liber J."/>
            <person name="Desiro A."/>
            <person name="Na H."/>
            <person name="Kennedy M."/>
            <person name="Barry K."/>
            <person name="Grigoriev I.V."/>
            <person name="Miller A.N."/>
            <person name="O'Donnell K."/>
            <person name="Stajich J.E."/>
            <person name="Bonito G."/>
        </authorList>
    </citation>
    <scope>NUCLEOTIDE SEQUENCE</scope>
    <source>
        <strain evidence="2">KOD948</strain>
    </source>
</reference>
<dbReference type="OrthoDB" id="2389719at2759"/>
<protein>
    <submittedName>
        <fullName evidence="2">Uncharacterized protein</fullName>
    </submittedName>
</protein>
<organism evidence="2 3">
    <name type="scientific">Mortierella polycephala</name>
    <dbReference type="NCBI Taxonomy" id="41804"/>
    <lineage>
        <taxon>Eukaryota</taxon>
        <taxon>Fungi</taxon>
        <taxon>Fungi incertae sedis</taxon>
        <taxon>Mucoromycota</taxon>
        <taxon>Mortierellomycotina</taxon>
        <taxon>Mortierellomycetes</taxon>
        <taxon>Mortierellales</taxon>
        <taxon>Mortierellaceae</taxon>
        <taxon>Mortierella</taxon>
    </lineage>
</organism>
<feature type="signal peptide" evidence="1">
    <location>
        <begin position="1"/>
        <end position="18"/>
    </location>
</feature>
<gene>
    <name evidence="2" type="ORF">BG011_001420</name>
</gene>
<name>A0A9P6PGK0_9FUNG</name>